<dbReference type="SUPFAM" id="SSF52091">
    <property type="entry name" value="SpoIIaa-like"/>
    <property type="match status" value="1"/>
</dbReference>
<evidence type="ECO:0000259" key="5">
    <source>
        <dbReference type="Pfam" id="PF00582"/>
    </source>
</evidence>
<comment type="similarity">
    <text evidence="2">Belongs to the universal stress protein A family.</text>
</comment>
<evidence type="ECO:0000256" key="3">
    <source>
        <dbReference type="ARBA" id="ARBA00011738"/>
    </source>
</evidence>
<comment type="subunit">
    <text evidence="3">Homodimer.</text>
</comment>
<protein>
    <recommendedName>
        <fullName evidence="5">UspA domain-containing protein</fullName>
    </recommendedName>
</protein>
<feature type="domain" description="UspA" evidence="5">
    <location>
        <begin position="131"/>
        <end position="270"/>
    </location>
</feature>
<keyword evidence="4" id="KW-0963">Cytoplasm</keyword>
<name>A0A831RRK8_9GAMM</name>
<gene>
    <name evidence="6" type="ORF">ENI96_13890</name>
</gene>
<dbReference type="AlphaFoldDB" id="A0A831RRK8"/>
<proteinExistence type="inferred from homology"/>
<dbReference type="InterPro" id="IPR014729">
    <property type="entry name" value="Rossmann-like_a/b/a_fold"/>
</dbReference>
<dbReference type="Gene3D" id="3.40.50.10600">
    <property type="entry name" value="SpoIIaa-like domains"/>
    <property type="match status" value="1"/>
</dbReference>
<dbReference type="EMBL" id="DRKP01000175">
    <property type="protein sequence ID" value="HEB97509.1"/>
    <property type="molecule type" value="Genomic_DNA"/>
</dbReference>
<evidence type="ECO:0000256" key="1">
    <source>
        <dbReference type="ARBA" id="ARBA00004496"/>
    </source>
</evidence>
<dbReference type="InterPro" id="IPR036513">
    <property type="entry name" value="STAS_dom_sf"/>
</dbReference>
<dbReference type="PRINTS" id="PR01438">
    <property type="entry name" value="UNVRSLSTRESS"/>
</dbReference>
<accession>A0A831RRK8</accession>
<comment type="caution">
    <text evidence="6">The sequence shown here is derived from an EMBL/GenBank/DDBJ whole genome shotgun (WGS) entry which is preliminary data.</text>
</comment>
<dbReference type="InterPro" id="IPR006016">
    <property type="entry name" value="UspA"/>
</dbReference>
<comment type="subcellular location">
    <subcellularLocation>
        <location evidence="1">Cytoplasm</location>
    </subcellularLocation>
</comment>
<reference evidence="6" key="1">
    <citation type="journal article" date="2020" name="mSystems">
        <title>Genome- and Community-Level Interaction Insights into Carbon Utilization and Element Cycling Functions of Hydrothermarchaeota in Hydrothermal Sediment.</title>
        <authorList>
            <person name="Zhou Z."/>
            <person name="Liu Y."/>
            <person name="Xu W."/>
            <person name="Pan J."/>
            <person name="Luo Z.H."/>
            <person name="Li M."/>
        </authorList>
    </citation>
    <scope>NUCLEOTIDE SEQUENCE [LARGE SCALE GENOMIC DNA]</scope>
    <source>
        <strain evidence="6">HyVt-443</strain>
    </source>
</reference>
<dbReference type="GO" id="GO:0005737">
    <property type="term" value="C:cytoplasm"/>
    <property type="evidence" value="ECO:0007669"/>
    <property type="project" value="UniProtKB-SubCell"/>
</dbReference>
<dbReference type="Pfam" id="PF00582">
    <property type="entry name" value="Usp"/>
    <property type="match status" value="1"/>
</dbReference>
<organism evidence="6">
    <name type="scientific">Sedimenticola thiotaurini</name>
    <dbReference type="NCBI Taxonomy" id="1543721"/>
    <lineage>
        <taxon>Bacteria</taxon>
        <taxon>Pseudomonadati</taxon>
        <taxon>Pseudomonadota</taxon>
        <taxon>Gammaproteobacteria</taxon>
        <taxon>Chromatiales</taxon>
        <taxon>Sedimenticolaceae</taxon>
        <taxon>Sedimenticola</taxon>
    </lineage>
</organism>
<dbReference type="InterPro" id="IPR006015">
    <property type="entry name" value="Universal_stress_UspA"/>
</dbReference>
<dbReference type="Pfam" id="PF11964">
    <property type="entry name" value="SpoIIAA-like"/>
    <property type="match status" value="1"/>
</dbReference>
<evidence type="ECO:0000313" key="6">
    <source>
        <dbReference type="EMBL" id="HEB97509.1"/>
    </source>
</evidence>
<dbReference type="PANTHER" id="PTHR46268">
    <property type="entry name" value="STRESS RESPONSE PROTEIN NHAX"/>
    <property type="match status" value="1"/>
</dbReference>
<dbReference type="SUPFAM" id="SSF52402">
    <property type="entry name" value="Adenine nucleotide alpha hydrolases-like"/>
    <property type="match status" value="1"/>
</dbReference>
<dbReference type="Proteomes" id="UP000886251">
    <property type="component" value="Unassembled WGS sequence"/>
</dbReference>
<dbReference type="Gene3D" id="3.40.50.620">
    <property type="entry name" value="HUPs"/>
    <property type="match status" value="1"/>
</dbReference>
<dbReference type="CDD" id="cd00293">
    <property type="entry name" value="USP-like"/>
    <property type="match status" value="1"/>
</dbReference>
<evidence type="ECO:0000256" key="2">
    <source>
        <dbReference type="ARBA" id="ARBA00008791"/>
    </source>
</evidence>
<dbReference type="PANTHER" id="PTHR46268:SF23">
    <property type="entry name" value="UNIVERSAL STRESS PROTEIN A-RELATED"/>
    <property type="match status" value="1"/>
</dbReference>
<evidence type="ECO:0000256" key="4">
    <source>
        <dbReference type="ARBA" id="ARBA00022490"/>
    </source>
</evidence>
<dbReference type="InterPro" id="IPR021866">
    <property type="entry name" value="SpoIIAA-like"/>
</dbReference>
<dbReference type="InterPro" id="IPR038396">
    <property type="entry name" value="SpoIIAA-like_sf"/>
</dbReference>
<sequence>MFQEIPVNEPKVFAFKAVGRLTHDDYQSFLPKLEDLLEKEGRISVLLELENFHGWDMEAAMDDYRFGMKHQDSFERIAIVGDKRWEKWIAVLSKPFVDAEVRFFTADEMDQAWDWVREPYQAPSQGALPDWRHILVAVDFSPHSEQAVKRAMQIAARHGARLTLLHAVEDLILYDEFYDPIVPSDLEFDETLLDAAAKRMSGLVERLGVPSPNVEVLLGSPKPTILHYVEAQQVDLVVMGSHGRRGIRRLLGSTTNGILNSARCEVLSVPLNQTGSETS</sequence>